<evidence type="ECO:0000313" key="2">
    <source>
        <dbReference type="EMBL" id="SEE07700.1"/>
    </source>
</evidence>
<name>A0A1M7FGP9_9BRAD</name>
<sequence length="1079" mass="115325">MHGGYRDSYALDETATAYDLEQTPADLVALSLSDSDLGAFAAGWHRANGTLPTLRLANLVALRHPMSVDTYIDATLADAKGILIRLIGGESYWSYGLQQVRDLAQRRGIALAVLPGDGREDINLDAFSTLPVSTLRRLSALCDAGGVLAAQAALAQLALAAGLYAGPVQGEKIVPDYGWYDPARGVVAEPTPSDRPLIVVTFYRSYLTAADTGPVDALIDAFRSRGFEAIGLFVPSLKAPGATEWTREALRKLAPAAIVNATAFSARGDDGTSPLDAPGCPVFQVALSTARKRDWVASERGLSSADLAMHVVLPELDGRIFAGVTSFKSPGKRDPDLQYSRFAHRADSARIEAVADRVTGWHRLATTPAPSRRLALVLSTYPGRADQMAHAVGLDALASTEAILSDLAKEGYAITDGTPLASELSSRTLTWPVQDYRATLASLPQQLQTALTAAWGDPEADPAVRDGAFHFAALHRGHALVALQPERGEVSSRDADYHDLARTPRHGYVAFYLWLRAQRIDALVHVGAHGTLEWLPGKSVALSESCWPEALTAGLPVIYPFIVNDPGESAQAKRRIGAVTLGHLPPPQAASSMPAGLLRLEQLLDEYSTADGLDPARRVRLVAAVRAEAQAAGVEQDLGLTATSTAAEAITQIDRFVCDIKASQFGDGLHVYGQGTGEREGLLTALAGRRVAAGPSGSPARGRSDVLPTGRNMFSVDPRAVPSRSAHAQGVKLAEELLRRHLQDHGDWPRALVIDLWGSATMRTAGEEFAMALHLAGLAPRWDINSERVNGIEVVPLALLGRPRIDVTLRVSGLFRDVFPNLPQLFEAGAAALAGDGEPDEKNPYATPAPRVFGPRPGLYGLAMGAALEDYSAEGRATLGEAWLAGSEWAIDAQGKSRQDRAALETRVLAADGFAHVQDLAESDLLLASDYATHEGGFAAAVARLGGEAPPLYHLDTTQPDAPRSRTLPEEIARVVRARAANPAWASGMMRHGFRGAAELTMTLDNLAAFAHLTRDVPHHLFDLYYEATLGRSDLVDFMTRENPAALAAMRARFDALREAGLWSTRRNSIAMQLGAAHG</sequence>
<dbReference type="InterPro" id="IPR003672">
    <property type="entry name" value="CobN/Mg_chltase"/>
</dbReference>
<dbReference type="Proteomes" id="UP000183208">
    <property type="component" value="Unassembled WGS sequence"/>
</dbReference>
<dbReference type="PANTHER" id="PTHR44119:SF4">
    <property type="entry name" value="AEROBIC COBALTOCHELATASE SUBUNIT COBN"/>
    <property type="match status" value="1"/>
</dbReference>
<dbReference type="AlphaFoldDB" id="A0A1M7FGP9"/>
<dbReference type="Pfam" id="PF02514">
    <property type="entry name" value="CobN-Mg_chel"/>
    <property type="match status" value="2"/>
</dbReference>
<reference evidence="2 3" key="1">
    <citation type="submission" date="2016-10" db="EMBL/GenBank/DDBJ databases">
        <authorList>
            <person name="de Groot N.N."/>
        </authorList>
    </citation>
    <scope>NUCLEOTIDE SEQUENCE [LARGE SCALE GENOMIC DNA]</scope>
    <source>
        <strain evidence="2 3">GAS522</strain>
    </source>
</reference>
<feature type="domain" description="CobN/magnesium chelatase" evidence="1">
    <location>
        <begin position="677"/>
        <end position="1068"/>
    </location>
</feature>
<dbReference type="OrthoDB" id="9757976at2"/>
<accession>A0A1M7FGP9</accession>
<dbReference type="NCBIfam" id="NF008973">
    <property type="entry name" value="PRK12321.1"/>
    <property type="match status" value="1"/>
</dbReference>
<gene>
    <name evidence="2" type="ORF">SAMN05444171_6176</name>
</gene>
<dbReference type="RefSeq" id="WP_074827191.1">
    <property type="nucleotide sequence ID" value="NZ_FNTI01000001.1"/>
</dbReference>
<dbReference type="PANTHER" id="PTHR44119">
    <property type="entry name" value="MAGNESIUM-CHELATASE SUBUNIT CHLH, CHLOROPLASTIC"/>
    <property type="match status" value="1"/>
</dbReference>
<evidence type="ECO:0000259" key="1">
    <source>
        <dbReference type="Pfam" id="PF02514"/>
    </source>
</evidence>
<organism evidence="2 3">
    <name type="scientific">Bradyrhizobium lablabi</name>
    <dbReference type="NCBI Taxonomy" id="722472"/>
    <lineage>
        <taxon>Bacteria</taxon>
        <taxon>Pseudomonadati</taxon>
        <taxon>Pseudomonadota</taxon>
        <taxon>Alphaproteobacteria</taxon>
        <taxon>Hyphomicrobiales</taxon>
        <taxon>Nitrobacteraceae</taxon>
        <taxon>Bradyrhizobium</taxon>
    </lineage>
</organism>
<feature type="domain" description="CobN/magnesium chelatase" evidence="1">
    <location>
        <begin position="178"/>
        <end position="675"/>
    </location>
</feature>
<dbReference type="EMBL" id="FNTI01000001">
    <property type="protein sequence ID" value="SEE07700.1"/>
    <property type="molecule type" value="Genomic_DNA"/>
</dbReference>
<proteinExistence type="predicted"/>
<dbReference type="CDD" id="cd10150">
    <property type="entry name" value="CobN_like"/>
    <property type="match status" value="1"/>
</dbReference>
<evidence type="ECO:0000313" key="3">
    <source>
        <dbReference type="Proteomes" id="UP000183208"/>
    </source>
</evidence>
<protein>
    <submittedName>
        <fullName evidence="2">Cobaltochelatase CobN subunit</fullName>
    </submittedName>
</protein>